<protein>
    <submittedName>
        <fullName evidence="7">Putative vanillate O-demethylase oxygenase subunit A</fullName>
    </submittedName>
</protein>
<dbReference type="PANTHER" id="PTHR21266:SF60">
    <property type="entry name" value="3-KETOSTEROID-9-ALPHA-MONOOXYGENASE, OXYGENASE COMPONENT"/>
    <property type="match status" value="1"/>
</dbReference>
<keyword evidence="5" id="KW-0411">Iron-sulfur</keyword>
<dbReference type="Gene3D" id="3.90.380.10">
    <property type="entry name" value="Naphthalene 1,2-dioxygenase Alpha Subunit, Chain A, domain 1"/>
    <property type="match status" value="1"/>
</dbReference>
<dbReference type="GO" id="GO:0016705">
    <property type="term" value="F:oxidoreductase activity, acting on paired donors, with incorporation or reduction of molecular oxygen"/>
    <property type="evidence" value="ECO:0007669"/>
    <property type="project" value="UniProtKB-ARBA"/>
</dbReference>
<dbReference type="GO" id="GO:0046872">
    <property type="term" value="F:metal ion binding"/>
    <property type="evidence" value="ECO:0007669"/>
    <property type="project" value="UniProtKB-KW"/>
</dbReference>
<dbReference type="Gene3D" id="2.102.10.10">
    <property type="entry name" value="Rieske [2Fe-2S] iron-sulphur domain"/>
    <property type="match status" value="1"/>
</dbReference>
<dbReference type="GO" id="GO:0004497">
    <property type="term" value="F:monooxygenase activity"/>
    <property type="evidence" value="ECO:0007669"/>
    <property type="project" value="UniProtKB-ARBA"/>
</dbReference>
<dbReference type="CDD" id="cd03532">
    <property type="entry name" value="Rieske_RO_Alpha_VanA_DdmC"/>
    <property type="match status" value="1"/>
</dbReference>
<dbReference type="BRENDA" id="1.14.13.82">
    <property type="organism ID" value="7850"/>
</dbReference>
<feature type="domain" description="Rieske" evidence="6">
    <location>
        <begin position="81"/>
        <end position="184"/>
    </location>
</feature>
<evidence type="ECO:0000256" key="5">
    <source>
        <dbReference type="ARBA" id="ARBA00023014"/>
    </source>
</evidence>
<dbReference type="KEGG" id="cef:CE0634"/>
<dbReference type="eggNOG" id="COG4638">
    <property type="taxonomic scope" value="Bacteria"/>
</dbReference>
<dbReference type="EMBL" id="BA000035">
    <property type="protein sequence ID" value="BAC17444.1"/>
    <property type="molecule type" value="Genomic_DNA"/>
</dbReference>
<keyword evidence="1" id="KW-0001">2Fe-2S</keyword>
<dbReference type="InterPro" id="IPR050584">
    <property type="entry name" value="Cholesterol_7-desaturase"/>
</dbReference>
<accession>Q8FRX4</accession>
<dbReference type="Pfam" id="PF00355">
    <property type="entry name" value="Rieske"/>
    <property type="match status" value="1"/>
</dbReference>
<dbReference type="PROSITE" id="PS51296">
    <property type="entry name" value="RIESKE"/>
    <property type="match status" value="1"/>
</dbReference>
<sequence length="433" mass="48372">MCGGDTRKFYPLFYCRSAHAGLNCDSQHQLSMSLDSSLDSHSSRLTFPQKAEAPMTTTSAASSTASSTTTAKILPHPLNAWYVAAWDHEVTSKGIISRTIANKPLALYRTQDGRAVALADACWHRLAPLSKGKLTGRDGIQCPYHGLVYNSAGRCMSMPAQETLNPSAAVASFPVVEQYRYIWVWLGDPTLADPTTVPDMHQMTHPEWTGDGKTIAAACNYQLVLDNLMDLTHEEFVHSSSIGQDELSEADFEVTHTEDSVTVSRWMRDIDPPPFWQKNMNDKFPGYEGKVDRWQIIHYYYPSTICIDVGVAKAGTGAPEGDRSQGVNGYVMNTITPETDRSSHYFWSFQRNYRLDSQLITTQLRDGVHGVFGEDEEMLTAQQEAIDANPDYEFYNLNIDAGGMWVRRILEKALEAENRLHIPTTSAPVRKES</sequence>
<dbReference type="AlphaFoldDB" id="Q8FRX4"/>
<evidence type="ECO:0000256" key="2">
    <source>
        <dbReference type="ARBA" id="ARBA00022723"/>
    </source>
</evidence>
<dbReference type="STRING" id="196164.gene:10741036"/>
<dbReference type="InterPro" id="IPR017941">
    <property type="entry name" value="Rieske_2Fe-2S"/>
</dbReference>
<dbReference type="Proteomes" id="UP000001409">
    <property type="component" value="Chromosome"/>
</dbReference>
<dbReference type="CDD" id="cd08878">
    <property type="entry name" value="RHO_alpha_C_DMO-like"/>
    <property type="match status" value="1"/>
</dbReference>
<evidence type="ECO:0000256" key="4">
    <source>
        <dbReference type="ARBA" id="ARBA00023004"/>
    </source>
</evidence>
<dbReference type="PANTHER" id="PTHR21266">
    <property type="entry name" value="IRON-SULFUR DOMAIN CONTAINING PROTEIN"/>
    <property type="match status" value="1"/>
</dbReference>
<evidence type="ECO:0000313" key="8">
    <source>
        <dbReference type="Proteomes" id="UP000001409"/>
    </source>
</evidence>
<dbReference type="InterPro" id="IPR036922">
    <property type="entry name" value="Rieske_2Fe-2S_sf"/>
</dbReference>
<dbReference type="SUPFAM" id="SSF50022">
    <property type="entry name" value="ISP domain"/>
    <property type="match status" value="1"/>
</dbReference>
<dbReference type="InterPro" id="IPR044043">
    <property type="entry name" value="VanA_C_cat"/>
</dbReference>
<proteinExistence type="predicted"/>
<keyword evidence="2" id="KW-0479">Metal-binding</keyword>
<dbReference type="GO" id="GO:0008168">
    <property type="term" value="F:methyltransferase activity"/>
    <property type="evidence" value="ECO:0007669"/>
    <property type="project" value="UniProtKB-KW"/>
</dbReference>
<keyword evidence="4" id="KW-0408">Iron</keyword>
<name>Q8FRX4_COREF</name>
<dbReference type="Pfam" id="PF19112">
    <property type="entry name" value="VanA_C"/>
    <property type="match status" value="1"/>
</dbReference>
<dbReference type="GO" id="GO:0051537">
    <property type="term" value="F:2 iron, 2 sulfur cluster binding"/>
    <property type="evidence" value="ECO:0007669"/>
    <property type="project" value="UniProtKB-KW"/>
</dbReference>
<keyword evidence="7" id="KW-0808">Transferase</keyword>
<keyword evidence="8" id="KW-1185">Reference proteome</keyword>
<evidence type="ECO:0000259" key="6">
    <source>
        <dbReference type="PROSITE" id="PS51296"/>
    </source>
</evidence>
<reference evidence="7 8" key="1">
    <citation type="journal article" date="2003" name="Genome Res.">
        <title>Comparative complete genome sequence analysis of the amino acid replacements responsible for the thermostability of Corynebacterium efficiens.</title>
        <authorList>
            <person name="Nishio Y."/>
            <person name="Nakamura Y."/>
            <person name="Kawarabayasi Y."/>
            <person name="Usuda Y."/>
            <person name="Kimura E."/>
            <person name="Sugimoto S."/>
            <person name="Matsui K."/>
            <person name="Yamagishi A."/>
            <person name="Kikuchi H."/>
            <person name="Ikeo K."/>
            <person name="Gojobori T."/>
        </authorList>
    </citation>
    <scope>NUCLEOTIDE SEQUENCE [LARGE SCALE GENOMIC DNA]</scope>
    <source>
        <strain evidence="8">DSM 44549 / YS-314 / AJ 12310 / JCM 11189 / NBRC 100395</strain>
    </source>
</reference>
<keyword evidence="7" id="KW-0489">Methyltransferase</keyword>
<evidence type="ECO:0000256" key="1">
    <source>
        <dbReference type="ARBA" id="ARBA00022714"/>
    </source>
</evidence>
<keyword evidence="3" id="KW-0560">Oxidoreductase</keyword>
<evidence type="ECO:0000256" key="3">
    <source>
        <dbReference type="ARBA" id="ARBA00023002"/>
    </source>
</evidence>
<dbReference type="SUPFAM" id="SSF55961">
    <property type="entry name" value="Bet v1-like"/>
    <property type="match status" value="1"/>
</dbReference>
<dbReference type="GO" id="GO:0032259">
    <property type="term" value="P:methylation"/>
    <property type="evidence" value="ECO:0007669"/>
    <property type="project" value="UniProtKB-KW"/>
</dbReference>
<organism evidence="7 8">
    <name type="scientific">Corynebacterium efficiens (strain DSM 44549 / YS-314 / AJ 12310 / JCM 11189 / NBRC 100395)</name>
    <dbReference type="NCBI Taxonomy" id="196164"/>
    <lineage>
        <taxon>Bacteria</taxon>
        <taxon>Bacillati</taxon>
        <taxon>Actinomycetota</taxon>
        <taxon>Actinomycetes</taxon>
        <taxon>Mycobacteriales</taxon>
        <taxon>Corynebacteriaceae</taxon>
        <taxon>Corynebacterium</taxon>
    </lineage>
</organism>
<dbReference type="HOGENOM" id="CLU_039484_0_0_11"/>
<evidence type="ECO:0000313" key="7">
    <source>
        <dbReference type="EMBL" id="BAC17444.1"/>
    </source>
</evidence>